<gene>
    <name evidence="1" type="ORF">GCM10007173_13640</name>
</gene>
<dbReference type="EMBL" id="BMKX01000002">
    <property type="protein sequence ID" value="GGJ56094.1"/>
    <property type="molecule type" value="Genomic_DNA"/>
</dbReference>
<dbReference type="RefSeq" id="WP_188684624.1">
    <property type="nucleotide sequence ID" value="NZ_BMKX01000002.1"/>
</dbReference>
<comment type="caution">
    <text evidence="1">The sequence shown here is derived from an EMBL/GenBank/DDBJ whole genome shotgun (WGS) entry which is preliminary data.</text>
</comment>
<accession>A0ABQ2DFD7</accession>
<proteinExistence type="predicted"/>
<sequence>MSENGLHRIPLMKTVLEQITALHEPRFIGTESDGTPRYACLQCFEGACKTYKLLTDADLAGGDRG</sequence>
<organism evidence="1 2">
    <name type="scientific">Glutamicibacter ardleyensis</name>
    <dbReference type="NCBI Taxonomy" id="225894"/>
    <lineage>
        <taxon>Bacteria</taxon>
        <taxon>Bacillati</taxon>
        <taxon>Actinomycetota</taxon>
        <taxon>Actinomycetes</taxon>
        <taxon>Micrococcales</taxon>
        <taxon>Micrococcaceae</taxon>
        <taxon>Glutamicibacter</taxon>
    </lineage>
</organism>
<dbReference type="Proteomes" id="UP000606115">
    <property type="component" value="Unassembled WGS sequence"/>
</dbReference>
<name>A0ABQ2DFD7_9MICC</name>
<evidence type="ECO:0000313" key="2">
    <source>
        <dbReference type="Proteomes" id="UP000606115"/>
    </source>
</evidence>
<protein>
    <submittedName>
        <fullName evidence="1">Uncharacterized protein</fullName>
    </submittedName>
</protein>
<evidence type="ECO:0000313" key="1">
    <source>
        <dbReference type="EMBL" id="GGJ56094.1"/>
    </source>
</evidence>
<dbReference type="GeneID" id="303303739"/>
<reference evidence="2" key="1">
    <citation type="journal article" date="2019" name="Int. J. Syst. Evol. Microbiol.">
        <title>The Global Catalogue of Microorganisms (GCM) 10K type strain sequencing project: providing services to taxonomists for standard genome sequencing and annotation.</title>
        <authorList>
            <consortium name="The Broad Institute Genomics Platform"/>
            <consortium name="The Broad Institute Genome Sequencing Center for Infectious Disease"/>
            <person name="Wu L."/>
            <person name="Ma J."/>
        </authorList>
    </citation>
    <scope>NUCLEOTIDE SEQUENCE [LARGE SCALE GENOMIC DNA]</scope>
    <source>
        <strain evidence="2">CGMCC 1.3685</strain>
    </source>
</reference>
<keyword evidence="2" id="KW-1185">Reference proteome</keyword>